<dbReference type="GO" id="GO:0070403">
    <property type="term" value="F:NAD+ binding"/>
    <property type="evidence" value="ECO:0007669"/>
    <property type="project" value="InterPro"/>
</dbReference>
<feature type="transmembrane region" description="Helical" evidence="4">
    <location>
        <begin position="31"/>
        <end position="58"/>
    </location>
</feature>
<dbReference type="InterPro" id="IPR036291">
    <property type="entry name" value="NAD(P)-bd_dom_sf"/>
</dbReference>
<evidence type="ECO:0000313" key="8">
    <source>
        <dbReference type="Proteomes" id="UP000807504"/>
    </source>
</evidence>
<dbReference type="PANTHER" id="PTHR48075">
    <property type="entry name" value="3-HYDROXYACYL-COA DEHYDROGENASE FAMILY PROTEIN"/>
    <property type="match status" value="1"/>
</dbReference>
<name>A0A8T0EDW4_ARGBR</name>
<dbReference type="Gene3D" id="3.30.40.10">
    <property type="entry name" value="Zinc/RING finger domain, C3HC4 (zinc finger)"/>
    <property type="match status" value="1"/>
</dbReference>
<dbReference type="GO" id="GO:0006631">
    <property type="term" value="P:fatty acid metabolic process"/>
    <property type="evidence" value="ECO:0007669"/>
    <property type="project" value="InterPro"/>
</dbReference>
<dbReference type="InterPro" id="IPR006176">
    <property type="entry name" value="3-OHacyl-CoA_DH_NAD-bd"/>
</dbReference>
<dbReference type="AlphaFoldDB" id="A0A8T0EDW4"/>
<dbReference type="Proteomes" id="UP000807504">
    <property type="component" value="Unassembled WGS sequence"/>
</dbReference>
<keyword evidence="4" id="KW-0812">Transmembrane</keyword>
<keyword evidence="2" id="KW-0862">Zinc</keyword>
<keyword evidence="1 3" id="KW-0863">Zinc-finger</keyword>
<dbReference type="SUPFAM" id="SSF57850">
    <property type="entry name" value="RING/U-box"/>
    <property type="match status" value="1"/>
</dbReference>
<protein>
    <submittedName>
        <fullName evidence="7">L-carnitine dehydrogenase like protein</fullName>
    </submittedName>
</protein>
<proteinExistence type="predicted"/>
<keyword evidence="4" id="KW-1133">Transmembrane helix</keyword>
<dbReference type="InterPro" id="IPR001841">
    <property type="entry name" value="Znf_RING"/>
</dbReference>
<dbReference type="PROSITE" id="PS50089">
    <property type="entry name" value="ZF_RING_2"/>
    <property type="match status" value="1"/>
</dbReference>
<comment type="caution">
    <text evidence="7">The sequence shown here is derived from an EMBL/GenBank/DDBJ whole genome shotgun (WGS) entry which is preliminary data.</text>
</comment>
<dbReference type="SUPFAM" id="SSF51735">
    <property type="entry name" value="NAD(P)-binding Rossmann-fold domains"/>
    <property type="match status" value="1"/>
</dbReference>
<evidence type="ECO:0000259" key="6">
    <source>
        <dbReference type="PROSITE" id="PS50089"/>
    </source>
</evidence>
<dbReference type="GO" id="GO:0016491">
    <property type="term" value="F:oxidoreductase activity"/>
    <property type="evidence" value="ECO:0007669"/>
    <property type="project" value="TreeGrafter"/>
</dbReference>
<evidence type="ECO:0000313" key="7">
    <source>
        <dbReference type="EMBL" id="KAF8770833.1"/>
    </source>
</evidence>
<evidence type="ECO:0000256" key="2">
    <source>
        <dbReference type="ARBA" id="ARBA00022833"/>
    </source>
</evidence>
<keyword evidence="4" id="KW-0472">Membrane</keyword>
<evidence type="ECO:0000256" key="3">
    <source>
        <dbReference type="PROSITE-ProRule" id="PRU00175"/>
    </source>
</evidence>
<evidence type="ECO:0000256" key="5">
    <source>
        <dbReference type="SAM" id="SignalP"/>
    </source>
</evidence>
<keyword evidence="8" id="KW-1185">Reference proteome</keyword>
<sequence>MWSQAILCVVLLSECFWGVLANDGVCFTSGGVAGIVIATIVATLVAGGLAAAFVWYLWLQRKGELAYHGHEVRVYDRSPERLDYVRLRVQDEKALLAEDGLLPPSGFVGDIFYVSRLEEAVRSSDFIFEAVPEDLALKQDLFEWISQCCKSDAVIATNSMTLNIDLISERASHKERCLGVRYLYPVYCIPEVEIVPSSHTALATLEKVRLFLSRMGKVAFFRAGKDPLVLTAKQRDAKKAEFLKNMRECKGNLQKIPQTIPNLSDKQLLSKGADVELDEPSGREKDCVVCMDEERNCVLHPCHHMCTCITCGRLLLKRQDACPICRKHISSVFRVYHS</sequence>
<dbReference type="PANTHER" id="PTHR48075:SF5">
    <property type="entry name" value="3-HYDROXYBUTYRYL-COA DEHYDROGENASE"/>
    <property type="match status" value="1"/>
</dbReference>
<dbReference type="InterPro" id="IPR013083">
    <property type="entry name" value="Znf_RING/FYVE/PHD"/>
</dbReference>
<dbReference type="GO" id="GO:0008270">
    <property type="term" value="F:zinc ion binding"/>
    <property type="evidence" value="ECO:0007669"/>
    <property type="project" value="UniProtKB-KW"/>
</dbReference>
<evidence type="ECO:0000256" key="4">
    <source>
        <dbReference type="SAM" id="Phobius"/>
    </source>
</evidence>
<evidence type="ECO:0000256" key="1">
    <source>
        <dbReference type="ARBA" id="ARBA00022771"/>
    </source>
</evidence>
<reference evidence="7" key="2">
    <citation type="submission" date="2020-06" db="EMBL/GenBank/DDBJ databases">
        <authorList>
            <person name="Sheffer M."/>
        </authorList>
    </citation>
    <scope>NUCLEOTIDE SEQUENCE</scope>
</reference>
<dbReference type="Pfam" id="PF02737">
    <property type="entry name" value="3HCDH_N"/>
    <property type="match status" value="1"/>
</dbReference>
<reference evidence="7" key="1">
    <citation type="journal article" date="2020" name="bioRxiv">
        <title>Chromosome-level reference genome of the European wasp spider Argiope bruennichi: a resource for studies on range expansion and evolutionary adaptation.</title>
        <authorList>
            <person name="Sheffer M.M."/>
            <person name="Hoppe A."/>
            <person name="Krehenwinkel H."/>
            <person name="Uhl G."/>
            <person name="Kuss A.W."/>
            <person name="Jensen L."/>
            <person name="Jensen C."/>
            <person name="Gillespie R.G."/>
            <person name="Hoff K.J."/>
            <person name="Prost S."/>
        </authorList>
    </citation>
    <scope>NUCLEOTIDE SEQUENCE</scope>
</reference>
<feature type="chain" id="PRO_5035845784" evidence="5">
    <location>
        <begin position="22"/>
        <end position="338"/>
    </location>
</feature>
<keyword evidence="1 3" id="KW-0479">Metal-binding</keyword>
<dbReference type="Pfam" id="PF13920">
    <property type="entry name" value="zf-C3HC4_3"/>
    <property type="match status" value="1"/>
</dbReference>
<dbReference type="EMBL" id="JABXBU010002228">
    <property type="protein sequence ID" value="KAF8770833.1"/>
    <property type="molecule type" value="Genomic_DNA"/>
</dbReference>
<feature type="domain" description="RING-type" evidence="6">
    <location>
        <begin position="287"/>
        <end position="326"/>
    </location>
</feature>
<organism evidence="7 8">
    <name type="scientific">Argiope bruennichi</name>
    <name type="common">Wasp spider</name>
    <name type="synonym">Aranea bruennichi</name>
    <dbReference type="NCBI Taxonomy" id="94029"/>
    <lineage>
        <taxon>Eukaryota</taxon>
        <taxon>Metazoa</taxon>
        <taxon>Ecdysozoa</taxon>
        <taxon>Arthropoda</taxon>
        <taxon>Chelicerata</taxon>
        <taxon>Arachnida</taxon>
        <taxon>Araneae</taxon>
        <taxon>Araneomorphae</taxon>
        <taxon>Entelegynae</taxon>
        <taxon>Araneoidea</taxon>
        <taxon>Araneidae</taxon>
        <taxon>Argiope</taxon>
    </lineage>
</organism>
<keyword evidence="5" id="KW-0732">Signal</keyword>
<feature type="signal peptide" evidence="5">
    <location>
        <begin position="1"/>
        <end position="21"/>
    </location>
</feature>
<gene>
    <name evidence="7" type="ORF">HNY73_018317</name>
</gene>
<accession>A0A8T0EDW4</accession>
<dbReference type="Gene3D" id="3.40.50.720">
    <property type="entry name" value="NAD(P)-binding Rossmann-like Domain"/>
    <property type="match status" value="1"/>
</dbReference>